<reference evidence="7 8" key="1">
    <citation type="journal article" date="2023" name="Plants (Basel)">
        <title>Bridging the Gap: Combining Genomics and Transcriptomics Approaches to Understand Stylosanthes scabra, an Orphan Legume from the Brazilian Caatinga.</title>
        <authorList>
            <person name="Ferreira-Neto J.R.C."/>
            <person name="da Silva M.D."/>
            <person name="Binneck E."/>
            <person name="de Melo N.F."/>
            <person name="da Silva R.H."/>
            <person name="de Melo A.L.T.M."/>
            <person name="Pandolfi V."/>
            <person name="Bustamante F.O."/>
            <person name="Brasileiro-Vidal A.C."/>
            <person name="Benko-Iseppon A.M."/>
        </authorList>
    </citation>
    <scope>NUCLEOTIDE SEQUENCE [LARGE SCALE GENOMIC DNA]</scope>
    <source>
        <tissue evidence="7">Leaves</tissue>
    </source>
</reference>
<dbReference type="InterPro" id="IPR036638">
    <property type="entry name" value="HLH_DNA-bd_sf"/>
</dbReference>
<keyword evidence="4" id="KW-0539">Nucleus</keyword>
<feature type="compositionally biased region" description="Polar residues" evidence="5">
    <location>
        <begin position="45"/>
        <end position="77"/>
    </location>
</feature>
<dbReference type="Pfam" id="PF00010">
    <property type="entry name" value="HLH"/>
    <property type="match status" value="1"/>
</dbReference>
<feature type="compositionally biased region" description="Low complexity" evidence="5">
    <location>
        <begin position="271"/>
        <end position="290"/>
    </location>
</feature>
<evidence type="ECO:0000256" key="1">
    <source>
        <dbReference type="ARBA" id="ARBA00004123"/>
    </source>
</evidence>
<feature type="compositionally biased region" description="Polar residues" evidence="5">
    <location>
        <begin position="251"/>
        <end position="262"/>
    </location>
</feature>
<evidence type="ECO:0000256" key="3">
    <source>
        <dbReference type="ARBA" id="ARBA00023163"/>
    </source>
</evidence>
<dbReference type="InterPro" id="IPR011598">
    <property type="entry name" value="bHLH_dom"/>
</dbReference>
<evidence type="ECO:0000259" key="6">
    <source>
        <dbReference type="PROSITE" id="PS50888"/>
    </source>
</evidence>
<keyword evidence="3" id="KW-0804">Transcription</keyword>
<dbReference type="PROSITE" id="PS50888">
    <property type="entry name" value="BHLH"/>
    <property type="match status" value="1"/>
</dbReference>
<feature type="region of interest" description="Disordered" evidence="5">
    <location>
        <begin position="251"/>
        <end position="290"/>
    </location>
</feature>
<organism evidence="7 8">
    <name type="scientific">Stylosanthes scabra</name>
    <dbReference type="NCBI Taxonomy" id="79078"/>
    <lineage>
        <taxon>Eukaryota</taxon>
        <taxon>Viridiplantae</taxon>
        <taxon>Streptophyta</taxon>
        <taxon>Embryophyta</taxon>
        <taxon>Tracheophyta</taxon>
        <taxon>Spermatophyta</taxon>
        <taxon>Magnoliopsida</taxon>
        <taxon>eudicotyledons</taxon>
        <taxon>Gunneridae</taxon>
        <taxon>Pentapetalae</taxon>
        <taxon>rosids</taxon>
        <taxon>fabids</taxon>
        <taxon>Fabales</taxon>
        <taxon>Fabaceae</taxon>
        <taxon>Papilionoideae</taxon>
        <taxon>50 kb inversion clade</taxon>
        <taxon>dalbergioids sensu lato</taxon>
        <taxon>Dalbergieae</taxon>
        <taxon>Pterocarpus clade</taxon>
        <taxon>Stylosanthes</taxon>
    </lineage>
</organism>
<feature type="domain" description="BHLH" evidence="6">
    <location>
        <begin position="329"/>
        <end position="378"/>
    </location>
</feature>
<name>A0ABU6TDI9_9FABA</name>
<dbReference type="SUPFAM" id="SSF47459">
    <property type="entry name" value="HLH, helix-loop-helix DNA-binding domain"/>
    <property type="match status" value="1"/>
</dbReference>
<dbReference type="SMART" id="SM00353">
    <property type="entry name" value="HLH"/>
    <property type="match status" value="1"/>
</dbReference>
<comment type="caution">
    <text evidence="7">The sequence shown here is derived from an EMBL/GenBank/DDBJ whole genome shotgun (WGS) entry which is preliminary data.</text>
</comment>
<feature type="region of interest" description="Disordered" evidence="5">
    <location>
        <begin position="45"/>
        <end position="80"/>
    </location>
</feature>
<dbReference type="PANTHER" id="PTHR46807">
    <property type="entry name" value="TRANSCRIPTION FACTOR PIF3"/>
    <property type="match status" value="1"/>
</dbReference>
<dbReference type="Proteomes" id="UP001341840">
    <property type="component" value="Unassembled WGS sequence"/>
</dbReference>
<protein>
    <submittedName>
        <fullName evidence="7">Transcription factor</fullName>
    </submittedName>
</protein>
<feature type="region of interest" description="Disordered" evidence="5">
    <location>
        <begin position="303"/>
        <end position="348"/>
    </location>
</feature>
<dbReference type="CDD" id="cd11445">
    <property type="entry name" value="bHLH_AtPIF_like"/>
    <property type="match status" value="1"/>
</dbReference>
<keyword evidence="2" id="KW-0805">Transcription regulation</keyword>
<sequence>MNNSSTIPGWNFESDACVINQKSPIGLDQDLVELLWKNGQVVLSSQTQRKPVQKNDASTTIRNNGVHFGNSSNNLSQQEDETASWIQYQVDDDHPMGQELCSSNLLSQLTPCEVESYKPISKQLEEAKFAKFATPNNANLNPQQKPMINPMPAPRFHVVPERTNNDFVGRSSSSSQQKVPKFSHHFSAPLIAQQKFREKVNNGNNNNVPQSEGRECSVMTVGSSHCGSNNIIPQEQDTTFSEAVKDCVQRSSVPNWSGNNKGKSSEMIEATVTSSSGGSGSSLGKTTCSLSTGNHLGLKRKITDADESEEQSEATEPKSGAGNKASQRSGSSRRNRAAERRRDRINEKMRTLQQLIPNSNKTDKASMLEEAIEYLKSLQLQLQVMWMGAGMTPVMFPGIQHYMSQMSAMGMAAAATQPSPLPSMQIPRMPLDHQSNMNMPSVSVSVPPPSSQALMCQNPAVLGAFNYQNHQMQNPCLAEQYARYMAYHHLMQTASQPMNVFGYGSQAVQQSSQAMMPPSNSNSNSNGAMNNVAPNFEDPINAKMGSSTFQQLNIQ</sequence>
<evidence type="ECO:0000313" key="8">
    <source>
        <dbReference type="Proteomes" id="UP001341840"/>
    </source>
</evidence>
<dbReference type="EMBL" id="JASCZI010090814">
    <property type="protein sequence ID" value="MED6146781.1"/>
    <property type="molecule type" value="Genomic_DNA"/>
</dbReference>
<evidence type="ECO:0000313" key="7">
    <source>
        <dbReference type="EMBL" id="MED6146781.1"/>
    </source>
</evidence>
<accession>A0ABU6TDI9</accession>
<dbReference type="Gene3D" id="4.10.280.10">
    <property type="entry name" value="Helix-loop-helix DNA-binding domain"/>
    <property type="match status" value="1"/>
</dbReference>
<feature type="compositionally biased region" description="Basic and acidic residues" evidence="5">
    <location>
        <begin position="336"/>
        <end position="348"/>
    </location>
</feature>
<proteinExistence type="predicted"/>
<dbReference type="InterPro" id="IPR044273">
    <property type="entry name" value="PIF3-like"/>
</dbReference>
<comment type="subcellular location">
    <subcellularLocation>
        <location evidence="1">Nucleus</location>
    </subcellularLocation>
</comment>
<dbReference type="InterPro" id="IPR047265">
    <property type="entry name" value="PIF1-like_bHLH"/>
</dbReference>
<evidence type="ECO:0000256" key="2">
    <source>
        <dbReference type="ARBA" id="ARBA00023015"/>
    </source>
</evidence>
<gene>
    <name evidence="7" type="primary">PIL6_2</name>
    <name evidence="7" type="ORF">PIB30_037924</name>
</gene>
<dbReference type="PANTHER" id="PTHR46807:SF7">
    <property type="entry name" value="BHLH DOMAIN-CONTAINING PROTEIN"/>
    <property type="match status" value="1"/>
</dbReference>
<evidence type="ECO:0000256" key="4">
    <source>
        <dbReference type="ARBA" id="ARBA00023242"/>
    </source>
</evidence>
<evidence type="ECO:0000256" key="5">
    <source>
        <dbReference type="SAM" id="MobiDB-lite"/>
    </source>
</evidence>
<keyword evidence="8" id="KW-1185">Reference proteome</keyword>